<dbReference type="InterPro" id="IPR036249">
    <property type="entry name" value="Thioredoxin-like_sf"/>
</dbReference>
<dbReference type="EMBL" id="CP123967">
    <property type="protein sequence ID" value="WGT47625.1"/>
    <property type="molecule type" value="Genomic_DNA"/>
</dbReference>
<dbReference type="PROSITE" id="PS00194">
    <property type="entry name" value="THIOREDOXIN_1"/>
    <property type="match status" value="1"/>
</dbReference>
<keyword evidence="9" id="KW-1185">Reference proteome</keyword>
<protein>
    <submittedName>
        <fullName evidence="8">TlpA disulfide reductase family protein</fullName>
    </submittedName>
</protein>
<sequence>MRQLLLPALLTVALATGCSTASTASPGQTPSTAPADLATLAEQYGLQACPETDPDAVAVDGGLPATALSCLDGSTTVNLAGLPRTPTIINFWAQWCGPCRVESPFLREAAAQLEGVSFLGVDYDDPQPDWAIEFASLAGFAWPHVMDPDRSLRAELSIAGIPTTFFVGADGRIAGVHAGQLESTEQLLDLAEKYLEVS</sequence>
<evidence type="ECO:0000313" key="9">
    <source>
        <dbReference type="Proteomes" id="UP001244136"/>
    </source>
</evidence>
<evidence type="ECO:0000256" key="6">
    <source>
        <dbReference type="SAM" id="SignalP"/>
    </source>
</evidence>
<feature type="signal peptide" evidence="6">
    <location>
        <begin position="1"/>
        <end position="24"/>
    </location>
</feature>
<evidence type="ECO:0000259" key="7">
    <source>
        <dbReference type="PROSITE" id="PS51352"/>
    </source>
</evidence>
<gene>
    <name evidence="8" type="ORF">QH948_02265</name>
</gene>
<organism evidence="8 9">
    <name type="scientific">Tessaracoccus lacteus</name>
    <dbReference type="NCBI Taxonomy" id="3041766"/>
    <lineage>
        <taxon>Bacteria</taxon>
        <taxon>Bacillati</taxon>
        <taxon>Actinomycetota</taxon>
        <taxon>Actinomycetes</taxon>
        <taxon>Propionibacteriales</taxon>
        <taxon>Propionibacteriaceae</taxon>
        <taxon>Tessaracoccus</taxon>
    </lineage>
</organism>
<dbReference type="InterPro" id="IPR013766">
    <property type="entry name" value="Thioredoxin_domain"/>
</dbReference>
<dbReference type="SUPFAM" id="SSF52833">
    <property type="entry name" value="Thioredoxin-like"/>
    <property type="match status" value="1"/>
</dbReference>
<comment type="subcellular location">
    <subcellularLocation>
        <location evidence="1">Cell envelope</location>
    </subcellularLocation>
</comment>
<keyword evidence="4" id="KW-1015">Disulfide bond</keyword>
<keyword evidence="3" id="KW-0735">Signal-anchor</keyword>
<dbReference type="PANTHER" id="PTHR42852:SF6">
    <property type="entry name" value="THIOL:DISULFIDE INTERCHANGE PROTEIN DSBE"/>
    <property type="match status" value="1"/>
</dbReference>
<dbReference type="Pfam" id="PF08534">
    <property type="entry name" value="Redoxin"/>
    <property type="match status" value="1"/>
</dbReference>
<proteinExistence type="predicted"/>
<dbReference type="Proteomes" id="UP001244136">
    <property type="component" value="Chromosome"/>
</dbReference>
<accession>A0ABY8PYN9</accession>
<keyword evidence="5" id="KW-0676">Redox-active center</keyword>
<dbReference type="RefSeq" id="WP_281145339.1">
    <property type="nucleotide sequence ID" value="NZ_CP123967.1"/>
</dbReference>
<evidence type="ECO:0000313" key="8">
    <source>
        <dbReference type="EMBL" id="WGT47625.1"/>
    </source>
</evidence>
<feature type="chain" id="PRO_5046330415" evidence="6">
    <location>
        <begin position="25"/>
        <end position="198"/>
    </location>
</feature>
<dbReference type="CDD" id="cd02966">
    <property type="entry name" value="TlpA_like_family"/>
    <property type="match status" value="1"/>
</dbReference>
<reference evidence="8 9" key="1">
    <citation type="journal article" date="2008" name="Int. J. Syst. Evol. Microbiol.">
        <title>Tessaracoccus flavescens sp. nov., isolated from marine sediment.</title>
        <authorList>
            <person name="Lee D.W."/>
            <person name="Lee S.D."/>
        </authorList>
    </citation>
    <scope>NUCLEOTIDE SEQUENCE [LARGE SCALE GENOMIC DNA]</scope>
    <source>
        <strain evidence="8 9">T21</strain>
    </source>
</reference>
<keyword evidence="6" id="KW-0732">Signal</keyword>
<dbReference type="PROSITE" id="PS51257">
    <property type="entry name" value="PROKAR_LIPOPROTEIN"/>
    <property type="match status" value="1"/>
</dbReference>
<dbReference type="PANTHER" id="PTHR42852">
    <property type="entry name" value="THIOL:DISULFIDE INTERCHANGE PROTEIN DSBE"/>
    <property type="match status" value="1"/>
</dbReference>
<dbReference type="InterPro" id="IPR017937">
    <property type="entry name" value="Thioredoxin_CS"/>
</dbReference>
<evidence type="ECO:0000256" key="5">
    <source>
        <dbReference type="ARBA" id="ARBA00023284"/>
    </source>
</evidence>
<feature type="domain" description="Thioredoxin" evidence="7">
    <location>
        <begin position="57"/>
        <end position="196"/>
    </location>
</feature>
<dbReference type="InterPro" id="IPR050553">
    <property type="entry name" value="Thioredoxin_ResA/DsbE_sf"/>
</dbReference>
<evidence type="ECO:0000256" key="3">
    <source>
        <dbReference type="ARBA" id="ARBA00022968"/>
    </source>
</evidence>
<keyword evidence="2" id="KW-0201">Cytochrome c-type biogenesis</keyword>
<evidence type="ECO:0000256" key="2">
    <source>
        <dbReference type="ARBA" id="ARBA00022748"/>
    </source>
</evidence>
<dbReference type="Gene3D" id="3.40.30.10">
    <property type="entry name" value="Glutaredoxin"/>
    <property type="match status" value="1"/>
</dbReference>
<dbReference type="PROSITE" id="PS51352">
    <property type="entry name" value="THIOREDOXIN_2"/>
    <property type="match status" value="1"/>
</dbReference>
<evidence type="ECO:0000256" key="4">
    <source>
        <dbReference type="ARBA" id="ARBA00023157"/>
    </source>
</evidence>
<evidence type="ECO:0000256" key="1">
    <source>
        <dbReference type="ARBA" id="ARBA00004196"/>
    </source>
</evidence>
<name>A0ABY8PYN9_9ACTN</name>
<dbReference type="InterPro" id="IPR013740">
    <property type="entry name" value="Redoxin"/>
</dbReference>
<keyword evidence="3" id="KW-0812">Transmembrane</keyword>